<dbReference type="PATRIC" id="fig|1139996.3.peg.1202"/>
<organism evidence="1 2">
    <name type="scientific">Enterococcus saccharolyticus subsp. saccharolyticus ATCC 43076</name>
    <dbReference type="NCBI Taxonomy" id="1139996"/>
    <lineage>
        <taxon>Bacteria</taxon>
        <taxon>Bacillati</taxon>
        <taxon>Bacillota</taxon>
        <taxon>Bacilli</taxon>
        <taxon>Lactobacillales</taxon>
        <taxon>Enterococcaceae</taxon>
        <taxon>Enterococcus</taxon>
    </lineage>
</organism>
<protein>
    <recommendedName>
        <fullName evidence="3">Right handed beta helix domain-containing protein</fullName>
    </recommendedName>
</protein>
<dbReference type="Proteomes" id="UP000014136">
    <property type="component" value="Unassembled WGS sequence"/>
</dbReference>
<comment type="caution">
    <text evidence="1">The sequence shown here is derived from an EMBL/GenBank/DDBJ whole genome shotgun (WGS) entry which is preliminary data.</text>
</comment>
<accession>S0JQS7</accession>
<dbReference type="InterPro" id="IPR011050">
    <property type="entry name" value="Pectin_lyase_fold/virulence"/>
</dbReference>
<keyword evidence="2" id="KW-1185">Reference proteome</keyword>
<evidence type="ECO:0000313" key="1">
    <source>
        <dbReference type="EMBL" id="EOT29271.1"/>
    </source>
</evidence>
<dbReference type="AlphaFoldDB" id="S0JQS7"/>
<proteinExistence type="predicted"/>
<dbReference type="InterPro" id="IPR012334">
    <property type="entry name" value="Pectin_lyas_fold"/>
</dbReference>
<evidence type="ECO:0008006" key="3">
    <source>
        <dbReference type="Google" id="ProtNLM"/>
    </source>
</evidence>
<dbReference type="Gene3D" id="2.160.20.10">
    <property type="entry name" value="Single-stranded right-handed beta-helix, Pectin lyase-like"/>
    <property type="match status" value="1"/>
</dbReference>
<dbReference type="STRING" id="41997.RV16_GL000847"/>
<name>S0JQS7_9ENTE</name>
<sequence>MIYDCKEIAGIAFGGYDHERGSASAIKIYNNTLVNNLVHILVQEHAQVPSNEIVNNILYQGEPYEGDLTAIEQTMNFIGDPIFVDEETGDFHLSTQSPARNQGIVNQWGGTADLDGKQRVENQKIHLGAFQ</sequence>
<dbReference type="HOGENOM" id="CLU_1924319_0_0_9"/>
<dbReference type="SUPFAM" id="SSF51126">
    <property type="entry name" value="Pectin lyase-like"/>
    <property type="match status" value="1"/>
</dbReference>
<reference evidence="1 2" key="1">
    <citation type="submission" date="2013-03" db="EMBL/GenBank/DDBJ databases">
        <title>The Genome Sequence of Enterococcus saccharolyticus ATCC_43076 (Illumina only assembly).</title>
        <authorList>
            <consortium name="The Broad Institute Genomics Platform"/>
            <consortium name="The Broad Institute Genome Sequencing Center for Infectious Disease"/>
            <person name="Earl A."/>
            <person name="Russ C."/>
            <person name="Gilmore M."/>
            <person name="Surin D."/>
            <person name="Walker B."/>
            <person name="Young S."/>
            <person name="Zeng Q."/>
            <person name="Gargeya S."/>
            <person name="Fitzgerald M."/>
            <person name="Haas B."/>
            <person name="Abouelleil A."/>
            <person name="Allen A.W."/>
            <person name="Alvarado L."/>
            <person name="Arachchi H.M."/>
            <person name="Berlin A.M."/>
            <person name="Chapman S.B."/>
            <person name="Gainer-Dewar J."/>
            <person name="Goldberg J."/>
            <person name="Griggs A."/>
            <person name="Gujja S."/>
            <person name="Hansen M."/>
            <person name="Howarth C."/>
            <person name="Imamovic A."/>
            <person name="Ireland A."/>
            <person name="Larimer J."/>
            <person name="McCowan C."/>
            <person name="Murphy C."/>
            <person name="Pearson M."/>
            <person name="Poon T.W."/>
            <person name="Priest M."/>
            <person name="Roberts A."/>
            <person name="Saif S."/>
            <person name="Shea T."/>
            <person name="Sisk P."/>
            <person name="Sykes S."/>
            <person name="Wortman J."/>
            <person name="Nusbaum C."/>
            <person name="Birren B."/>
        </authorList>
    </citation>
    <scope>NUCLEOTIDE SEQUENCE [LARGE SCALE GENOMIC DNA]</scope>
    <source>
        <strain evidence="1 2">ATCC 43076</strain>
    </source>
</reference>
<gene>
    <name evidence="1" type="ORF">OMQ_01223</name>
</gene>
<evidence type="ECO:0000313" key="2">
    <source>
        <dbReference type="Proteomes" id="UP000014136"/>
    </source>
</evidence>
<dbReference type="EMBL" id="AHYT01000004">
    <property type="protein sequence ID" value="EOT29271.1"/>
    <property type="molecule type" value="Genomic_DNA"/>
</dbReference>